<gene>
    <name evidence="8" type="primary">yohC</name>
    <name evidence="7" type="ORF">DPBNPPHM_02661</name>
    <name evidence="8" type="ORF">OPDIPICF_03172</name>
</gene>
<evidence type="ECO:0000313" key="8">
    <source>
        <dbReference type="EMBL" id="CAA0124609.1"/>
    </source>
</evidence>
<feature type="transmembrane region" description="Helical" evidence="5">
    <location>
        <begin position="67"/>
        <end position="90"/>
    </location>
</feature>
<dbReference type="EMBL" id="CACSIO010000060">
    <property type="protein sequence ID" value="CAA0124609.1"/>
    <property type="molecule type" value="Genomic_DNA"/>
</dbReference>
<keyword evidence="4 5" id="KW-0472">Membrane</keyword>
<protein>
    <submittedName>
        <fullName evidence="8">Inner membrane protein YohC</fullName>
    </submittedName>
</protein>
<feature type="transmembrane region" description="Helical" evidence="5">
    <location>
        <begin position="102"/>
        <end position="123"/>
    </location>
</feature>
<evidence type="ECO:0000313" key="9">
    <source>
        <dbReference type="Proteomes" id="UP000434580"/>
    </source>
</evidence>
<feature type="transmembrane region" description="Helical" evidence="5">
    <location>
        <begin position="129"/>
        <end position="151"/>
    </location>
</feature>
<reference evidence="9 10" key="1">
    <citation type="submission" date="2019-11" db="EMBL/GenBank/DDBJ databases">
        <authorList>
            <person name="Holert J."/>
        </authorList>
    </citation>
    <scope>NUCLEOTIDE SEQUENCE [LARGE SCALE GENOMIC DNA]</scope>
    <source>
        <strain evidence="7">BC5_2</strain>
        <strain evidence="8">SB11_3</strain>
    </source>
</reference>
<comment type="subcellular location">
    <subcellularLocation>
        <location evidence="1">Membrane</location>
        <topology evidence="1">Multi-pass membrane protein</topology>
    </subcellularLocation>
</comment>
<evidence type="ECO:0000256" key="1">
    <source>
        <dbReference type="ARBA" id="ARBA00004141"/>
    </source>
</evidence>
<dbReference type="OrthoDB" id="9808452at2"/>
<evidence type="ECO:0000256" key="3">
    <source>
        <dbReference type="ARBA" id="ARBA00022989"/>
    </source>
</evidence>
<name>A0A5S9QYM3_9GAMM</name>
<evidence type="ECO:0000313" key="10">
    <source>
        <dbReference type="Proteomes" id="UP000441399"/>
    </source>
</evidence>
<evidence type="ECO:0000259" key="6">
    <source>
        <dbReference type="Pfam" id="PF04893"/>
    </source>
</evidence>
<evidence type="ECO:0000256" key="2">
    <source>
        <dbReference type="ARBA" id="ARBA00022692"/>
    </source>
</evidence>
<proteinExistence type="predicted"/>
<keyword evidence="2 5" id="KW-0812">Transmembrane</keyword>
<keyword evidence="3 5" id="KW-1133">Transmembrane helix</keyword>
<dbReference type="EMBL" id="CACSII010000021">
    <property type="protein sequence ID" value="CAA0120978.1"/>
    <property type="molecule type" value="Genomic_DNA"/>
</dbReference>
<dbReference type="Pfam" id="PF04893">
    <property type="entry name" value="Yip1"/>
    <property type="match status" value="1"/>
</dbReference>
<evidence type="ECO:0000256" key="5">
    <source>
        <dbReference type="SAM" id="Phobius"/>
    </source>
</evidence>
<feature type="domain" description="Yip1" evidence="6">
    <location>
        <begin position="7"/>
        <end position="179"/>
    </location>
</feature>
<dbReference type="GO" id="GO:0016020">
    <property type="term" value="C:membrane"/>
    <property type="evidence" value="ECO:0007669"/>
    <property type="project" value="UniProtKB-SubCell"/>
</dbReference>
<organism evidence="8 10">
    <name type="scientific">BD1-7 clade bacterium</name>
    <dbReference type="NCBI Taxonomy" id="2029982"/>
    <lineage>
        <taxon>Bacteria</taxon>
        <taxon>Pseudomonadati</taxon>
        <taxon>Pseudomonadota</taxon>
        <taxon>Gammaproteobacteria</taxon>
        <taxon>Cellvibrionales</taxon>
        <taxon>Spongiibacteraceae</taxon>
        <taxon>BD1-7 clade</taxon>
    </lineage>
</organism>
<dbReference type="AlphaFoldDB" id="A0A5S9QYM3"/>
<keyword evidence="10" id="KW-1185">Reference proteome</keyword>
<dbReference type="Proteomes" id="UP000434580">
    <property type="component" value="Unassembled WGS sequence"/>
</dbReference>
<evidence type="ECO:0000256" key="4">
    <source>
        <dbReference type="ARBA" id="ARBA00023136"/>
    </source>
</evidence>
<feature type="transmembrane region" description="Helical" evidence="5">
    <location>
        <begin position="163"/>
        <end position="188"/>
    </location>
</feature>
<feature type="transmembrane region" description="Helical" evidence="5">
    <location>
        <begin position="26"/>
        <end position="47"/>
    </location>
</feature>
<dbReference type="InterPro" id="IPR006977">
    <property type="entry name" value="Yip1_dom"/>
</dbReference>
<sequence>MLNPLAFLYNPQTQWKTFADTPASKFSFYSTYPFIMSLLPSIAWYYGTTQIGWSVDGENTVKLTESSAMVIAALMYVALIGAVIAVGYSVHWMAKTYGSETTVFKGIALSAFAATPFFIFGASGFYPSIWIDLILFMVCICWSVYLLYTGIPIAMKIPDDRGFMYASAILSVGMVIFLVLLGSSVILWEMGAAPVFTD</sequence>
<dbReference type="Proteomes" id="UP000441399">
    <property type="component" value="Unassembled WGS sequence"/>
</dbReference>
<accession>A0A5S9QYM3</accession>
<evidence type="ECO:0000313" key="7">
    <source>
        <dbReference type="EMBL" id="CAA0120978.1"/>
    </source>
</evidence>